<dbReference type="Gene3D" id="3.40.50.300">
    <property type="entry name" value="P-loop containing nucleotide triphosphate hydrolases"/>
    <property type="match status" value="1"/>
</dbReference>
<keyword evidence="3" id="KW-0547">Nucleotide-binding</keyword>
<keyword evidence="4" id="KW-0067">ATP-binding</keyword>
<evidence type="ECO:0000313" key="6">
    <source>
        <dbReference type="Proteomes" id="UP000299102"/>
    </source>
</evidence>
<dbReference type="GO" id="GO:0004329">
    <property type="term" value="F:formate-tetrahydrofolate ligase activity"/>
    <property type="evidence" value="ECO:0007669"/>
    <property type="project" value="InterPro"/>
</dbReference>
<keyword evidence="2" id="KW-0436">Ligase</keyword>
<protein>
    <submittedName>
        <fullName evidence="5">C-1-tetrahydrofolate synthase, cytoplasmic</fullName>
    </submittedName>
</protein>
<keyword evidence="1" id="KW-0554">One-carbon metabolism</keyword>
<proteinExistence type="predicted"/>
<evidence type="ECO:0000313" key="5">
    <source>
        <dbReference type="EMBL" id="GBP11097.1"/>
    </source>
</evidence>
<keyword evidence="6" id="KW-1185">Reference proteome</keyword>
<dbReference type="InterPro" id="IPR027417">
    <property type="entry name" value="P-loop_NTPase"/>
</dbReference>
<evidence type="ECO:0000256" key="2">
    <source>
        <dbReference type="ARBA" id="ARBA00022598"/>
    </source>
</evidence>
<dbReference type="Pfam" id="PF01268">
    <property type="entry name" value="FTHFS"/>
    <property type="match status" value="1"/>
</dbReference>
<comment type="caution">
    <text evidence="5">The sequence shown here is derived from an EMBL/GenBank/DDBJ whole genome shotgun (WGS) entry which is preliminary data.</text>
</comment>
<reference evidence="5 6" key="1">
    <citation type="journal article" date="2019" name="Commun. Biol.">
        <title>The bagworm genome reveals a unique fibroin gene that provides high tensile strength.</title>
        <authorList>
            <person name="Kono N."/>
            <person name="Nakamura H."/>
            <person name="Ohtoshi R."/>
            <person name="Tomita M."/>
            <person name="Numata K."/>
            <person name="Arakawa K."/>
        </authorList>
    </citation>
    <scope>NUCLEOTIDE SEQUENCE [LARGE SCALE GENOMIC DNA]</scope>
</reference>
<evidence type="ECO:0000256" key="3">
    <source>
        <dbReference type="ARBA" id="ARBA00022741"/>
    </source>
</evidence>
<dbReference type="STRING" id="151549.A0A4C1TCG4"/>
<dbReference type="AlphaFoldDB" id="A0A4C1TCG4"/>
<accession>A0A4C1TCG4</accession>
<dbReference type="GO" id="GO:0006730">
    <property type="term" value="P:one-carbon metabolic process"/>
    <property type="evidence" value="ECO:0007669"/>
    <property type="project" value="UniProtKB-KW"/>
</dbReference>
<dbReference type="SUPFAM" id="SSF52540">
    <property type="entry name" value="P-loop containing nucleoside triphosphate hydrolases"/>
    <property type="match status" value="1"/>
</dbReference>
<organism evidence="5 6">
    <name type="scientific">Eumeta variegata</name>
    <name type="common">Bagworm moth</name>
    <name type="synonym">Eumeta japonica</name>
    <dbReference type="NCBI Taxonomy" id="151549"/>
    <lineage>
        <taxon>Eukaryota</taxon>
        <taxon>Metazoa</taxon>
        <taxon>Ecdysozoa</taxon>
        <taxon>Arthropoda</taxon>
        <taxon>Hexapoda</taxon>
        <taxon>Insecta</taxon>
        <taxon>Pterygota</taxon>
        <taxon>Neoptera</taxon>
        <taxon>Endopterygota</taxon>
        <taxon>Lepidoptera</taxon>
        <taxon>Glossata</taxon>
        <taxon>Ditrysia</taxon>
        <taxon>Tineoidea</taxon>
        <taxon>Psychidae</taxon>
        <taxon>Oiketicinae</taxon>
        <taxon>Eumeta</taxon>
    </lineage>
</organism>
<evidence type="ECO:0000256" key="4">
    <source>
        <dbReference type="ARBA" id="ARBA00022840"/>
    </source>
</evidence>
<dbReference type="Proteomes" id="UP000299102">
    <property type="component" value="Unassembled WGS sequence"/>
</dbReference>
<dbReference type="OrthoDB" id="1845775at2759"/>
<dbReference type="EMBL" id="BGZK01004823">
    <property type="protein sequence ID" value="GBP11097.1"/>
    <property type="molecule type" value="Genomic_DNA"/>
</dbReference>
<dbReference type="InterPro" id="IPR000559">
    <property type="entry name" value="Formate_THF_ligase"/>
</dbReference>
<name>A0A4C1TCG4_EUMVA</name>
<evidence type="ECO:0000256" key="1">
    <source>
        <dbReference type="ARBA" id="ARBA00022563"/>
    </source>
</evidence>
<dbReference type="GO" id="GO:0005524">
    <property type="term" value="F:ATP binding"/>
    <property type="evidence" value="ECO:0007669"/>
    <property type="project" value="UniProtKB-KW"/>
</dbReference>
<gene>
    <name evidence="5" type="primary">pug</name>
    <name evidence="5" type="ORF">EVAR_101411_1</name>
</gene>
<sequence length="76" mass="8288">MHGGGAPVTPGAPLNKEYTEENLELLEKGLPNLLQHISNGRAFNLPVVVAINSHRKTQNKFLTKISEGIKISQKKA</sequence>